<sequence>DGADGPRVDGLPQELHRRAGAVLPGLARARIEDARIGVRPIPSDGLPLVGEVPGAPGLYHLVSHSAVTLAPVLGRLAARELTTGRSAAELAPYRPDRAVPGDVQDENLRAMNRRRPQPRREPQGETAP</sequence>
<dbReference type="EMBL" id="JAOZYB010000215">
    <property type="protein sequence ID" value="MEB3963121.1"/>
    <property type="molecule type" value="Genomic_DNA"/>
</dbReference>
<keyword evidence="4" id="KW-1185">Reference proteome</keyword>
<dbReference type="SUPFAM" id="SSF51905">
    <property type="entry name" value="FAD/NAD(P)-binding domain"/>
    <property type="match status" value="1"/>
</dbReference>
<name>A0ABU6CGI2_9ACTN</name>
<dbReference type="Pfam" id="PF01266">
    <property type="entry name" value="DAO"/>
    <property type="match status" value="1"/>
</dbReference>
<comment type="caution">
    <text evidence="3">The sequence shown here is derived from an EMBL/GenBank/DDBJ whole genome shotgun (WGS) entry which is preliminary data.</text>
</comment>
<dbReference type="Proteomes" id="UP001352223">
    <property type="component" value="Unassembled WGS sequence"/>
</dbReference>
<evidence type="ECO:0000313" key="4">
    <source>
        <dbReference type="Proteomes" id="UP001352223"/>
    </source>
</evidence>
<dbReference type="InterPro" id="IPR006076">
    <property type="entry name" value="FAD-dep_OxRdtase"/>
</dbReference>
<organism evidence="3 4">
    <name type="scientific">Streptomyces kunmingensis</name>
    <dbReference type="NCBI Taxonomy" id="68225"/>
    <lineage>
        <taxon>Bacteria</taxon>
        <taxon>Bacillati</taxon>
        <taxon>Actinomycetota</taxon>
        <taxon>Actinomycetes</taxon>
        <taxon>Kitasatosporales</taxon>
        <taxon>Streptomycetaceae</taxon>
        <taxon>Streptomyces</taxon>
    </lineage>
</organism>
<evidence type="ECO:0000259" key="2">
    <source>
        <dbReference type="Pfam" id="PF01266"/>
    </source>
</evidence>
<dbReference type="Gene3D" id="3.30.9.10">
    <property type="entry name" value="D-Amino Acid Oxidase, subunit A, domain 2"/>
    <property type="match status" value="1"/>
</dbReference>
<evidence type="ECO:0000313" key="3">
    <source>
        <dbReference type="EMBL" id="MEB3963121.1"/>
    </source>
</evidence>
<feature type="compositionally biased region" description="Basic and acidic residues" evidence="1">
    <location>
        <begin position="118"/>
        <end position="128"/>
    </location>
</feature>
<dbReference type="Gene3D" id="3.50.50.60">
    <property type="entry name" value="FAD/NAD(P)-binding domain"/>
    <property type="match status" value="1"/>
</dbReference>
<feature type="region of interest" description="Disordered" evidence="1">
    <location>
        <begin position="83"/>
        <end position="128"/>
    </location>
</feature>
<feature type="non-terminal residue" evidence="3">
    <location>
        <position position="1"/>
    </location>
</feature>
<dbReference type="RefSeq" id="WP_324770800.1">
    <property type="nucleotide sequence ID" value="NZ_JAOZYB010000215.1"/>
</dbReference>
<evidence type="ECO:0000256" key="1">
    <source>
        <dbReference type="SAM" id="MobiDB-lite"/>
    </source>
</evidence>
<feature type="domain" description="FAD dependent oxidoreductase" evidence="2">
    <location>
        <begin position="13"/>
        <end position="79"/>
    </location>
</feature>
<gene>
    <name evidence="3" type="ORF">OKJ48_23140</name>
</gene>
<proteinExistence type="predicted"/>
<protein>
    <submittedName>
        <fullName evidence="3">FAD-dependent oxidoreductase</fullName>
    </submittedName>
</protein>
<accession>A0ABU6CGI2</accession>
<dbReference type="InterPro" id="IPR036188">
    <property type="entry name" value="FAD/NAD-bd_sf"/>
</dbReference>
<reference evidence="3 4" key="1">
    <citation type="submission" date="2022-10" db="EMBL/GenBank/DDBJ databases">
        <authorList>
            <person name="Xie J."/>
            <person name="Shen N."/>
        </authorList>
    </citation>
    <scope>NUCLEOTIDE SEQUENCE [LARGE SCALE GENOMIC DNA]</scope>
    <source>
        <strain evidence="3 4">DSM 41681</strain>
    </source>
</reference>